<feature type="domain" description="Reelin" evidence="1">
    <location>
        <begin position="366"/>
        <end position="403"/>
    </location>
</feature>
<sequence length="468" mass="53568">MTPCDKKRPPCDKNMTPYDKKMTPCDKKMTPYDKKRPCDKKMTPCEKKEKMTPYEKKMTPYDKKRPCDKKMTPCEKKKKRKILFGICRRLGAQKQVSCVMSSASVKNKHGPTILEYIPLPSRLLKNFMRHPFPALTNRKEKAILRSKILKEEETILRSKIIKEEETILRAKIIKEEETILRAKIIKEEETILRAKIIKEEETILRPKIIKEEETILRAKIINEEETILRAKIINEEETILGPKIIKEEETILGPKIIKEEETILGPKSIKEEETILGPKIIKEEKTILGPKIIKEEDQVPAANWKELSLFFGDVPLASFLVMQAVLPCERSMPEGVTELSPVPCCLVDGDLCRGFEIEATGRLTPPECIFANAVTHRNSNFKNQVVATWTPSSGTSGDIKFRIQTRTLTSPPHDLKEEALCSGQGASLIQALCSLEQCLLIPSRLDCNLKKYKKDHLCPWIFIALYRS</sequence>
<accession>A0A7R8ZNM2</accession>
<protein>
    <recommendedName>
        <fullName evidence="1">Reelin domain-containing protein</fullName>
    </recommendedName>
</protein>
<reference evidence="2" key="1">
    <citation type="submission" date="2020-11" db="EMBL/GenBank/DDBJ databases">
        <authorList>
            <person name="Tran Van P."/>
        </authorList>
    </citation>
    <scope>NUCLEOTIDE SEQUENCE</scope>
</reference>
<evidence type="ECO:0000259" key="1">
    <source>
        <dbReference type="Pfam" id="PF02014"/>
    </source>
</evidence>
<dbReference type="AlphaFoldDB" id="A0A7R8ZNM2"/>
<dbReference type="OrthoDB" id="10240595at2759"/>
<dbReference type="EMBL" id="OB662786">
    <property type="protein sequence ID" value="CAD7230565.1"/>
    <property type="molecule type" value="Genomic_DNA"/>
</dbReference>
<name>A0A7R8ZNM2_9CRUS</name>
<proteinExistence type="predicted"/>
<dbReference type="Pfam" id="PF02014">
    <property type="entry name" value="Reeler"/>
    <property type="match status" value="1"/>
</dbReference>
<gene>
    <name evidence="2" type="ORF">CTOB1V02_LOCUS8423</name>
</gene>
<evidence type="ECO:0000313" key="2">
    <source>
        <dbReference type="EMBL" id="CAD7230565.1"/>
    </source>
</evidence>
<organism evidence="2">
    <name type="scientific">Cyprideis torosa</name>
    <dbReference type="NCBI Taxonomy" id="163714"/>
    <lineage>
        <taxon>Eukaryota</taxon>
        <taxon>Metazoa</taxon>
        <taxon>Ecdysozoa</taxon>
        <taxon>Arthropoda</taxon>
        <taxon>Crustacea</taxon>
        <taxon>Oligostraca</taxon>
        <taxon>Ostracoda</taxon>
        <taxon>Podocopa</taxon>
        <taxon>Podocopida</taxon>
        <taxon>Cytherocopina</taxon>
        <taxon>Cytheroidea</taxon>
        <taxon>Cytherideidae</taxon>
        <taxon>Cyprideis</taxon>
    </lineage>
</organism>
<dbReference type="InterPro" id="IPR002861">
    <property type="entry name" value="Reeler_dom"/>
</dbReference>